<comment type="catalytic activity">
    <reaction evidence="9 10 11">
        <text>adenosine(37) in tRNA + dimethylallyl diphosphate = N(6)-dimethylallyladenosine(37) in tRNA + diphosphate</text>
        <dbReference type="Rhea" id="RHEA:26482"/>
        <dbReference type="Rhea" id="RHEA-COMP:10162"/>
        <dbReference type="Rhea" id="RHEA-COMP:10375"/>
        <dbReference type="ChEBI" id="CHEBI:33019"/>
        <dbReference type="ChEBI" id="CHEBI:57623"/>
        <dbReference type="ChEBI" id="CHEBI:74411"/>
        <dbReference type="ChEBI" id="CHEBI:74415"/>
        <dbReference type="EC" id="2.5.1.75"/>
    </reaction>
</comment>
<organism evidence="14 15">
    <name type="scientific">Candidatus Daviesbacteria bacterium GW2011_GWC2_40_12</name>
    <dbReference type="NCBI Taxonomy" id="1618431"/>
    <lineage>
        <taxon>Bacteria</taxon>
        <taxon>Candidatus Daviesiibacteriota</taxon>
    </lineage>
</organism>
<feature type="binding site" evidence="10">
    <location>
        <begin position="14"/>
        <end position="21"/>
    </location>
    <ligand>
        <name>ATP</name>
        <dbReference type="ChEBI" id="CHEBI:30616"/>
    </ligand>
</feature>
<feature type="site" description="Interaction with substrate tRNA" evidence="10">
    <location>
        <position position="121"/>
    </location>
</feature>
<evidence type="ECO:0000256" key="8">
    <source>
        <dbReference type="ARBA" id="ARBA00022842"/>
    </source>
</evidence>
<protein>
    <recommendedName>
        <fullName evidence="10">tRNA dimethylallyltransferase</fullName>
        <ecNumber evidence="10">2.5.1.75</ecNumber>
    </recommendedName>
    <alternativeName>
        <fullName evidence="10">Dimethylallyl diphosphate:tRNA dimethylallyltransferase</fullName>
        <shortName evidence="10">DMAPP:tRNA dimethylallyltransferase</shortName>
        <shortName evidence="10">DMATase</shortName>
    </alternativeName>
    <alternativeName>
        <fullName evidence="10">Isopentenyl-diphosphate:tRNA isopentenyltransferase</fullName>
        <shortName evidence="10">IPP transferase</shortName>
        <shortName evidence="10">IPPT</shortName>
        <shortName evidence="10">IPTase</shortName>
    </alternativeName>
</protein>
<evidence type="ECO:0000256" key="3">
    <source>
        <dbReference type="ARBA" id="ARBA00005842"/>
    </source>
</evidence>
<dbReference type="Pfam" id="PF01715">
    <property type="entry name" value="IPPT"/>
    <property type="match status" value="1"/>
</dbReference>
<dbReference type="EMBL" id="LBYB01000004">
    <property type="protein sequence ID" value="KKR42165.1"/>
    <property type="molecule type" value="Genomic_DNA"/>
</dbReference>
<evidence type="ECO:0000256" key="13">
    <source>
        <dbReference type="RuleBase" id="RU003785"/>
    </source>
</evidence>
<evidence type="ECO:0000256" key="6">
    <source>
        <dbReference type="ARBA" id="ARBA00022741"/>
    </source>
</evidence>
<evidence type="ECO:0000313" key="14">
    <source>
        <dbReference type="EMBL" id="KKR42165.1"/>
    </source>
</evidence>
<keyword evidence="7 10" id="KW-0067">ATP-binding</keyword>
<dbReference type="PANTHER" id="PTHR11088">
    <property type="entry name" value="TRNA DIMETHYLALLYLTRANSFERASE"/>
    <property type="match status" value="1"/>
</dbReference>
<evidence type="ECO:0000256" key="1">
    <source>
        <dbReference type="ARBA" id="ARBA00001946"/>
    </source>
</evidence>
<evidence type="ECO:0000313" key="15">
    <source>
        <dbReference type="Proteomes" id="UP000034881"/>
    </source>
</evidence>
<name>A0A0G0T4Z4_9BACT</name>
<evidence type="ECO:0000256" key="12">
    <source>
        <dbReference type="RuleBase" id="RU003784"/>
    </source>
</evidence>
<evidence type="ECO:0000256" key="11">
    <source>
        <dbReference type="RuleBase" id="RU003783"/>
    </source>
</evidence>
<comment type="function">
    <text evidence="2 10 12">Catalyzes the transfer of a dimethylallyl group onto the adenine at position 37 in tRNAs that read codons beginning with uridine, leading to the formation of N6-(dimethylallyl)adenosine (i(6)A).</text>
</comment>
<evidence type="ECO:0000256" key="2">
    <source>
        <dbReference type="ARBA" id="ARBA00003213"/>
    </source>
</evidence>
<reference evidence="14 15" key="1">
    <citation type="journal article" date="2015" name="Nature">
        <title>rRNA introns, odd ribosomes, and small enigmatic genomes across a large radiation of phyla.</title>
        <authorList>
            <person name="Brown C.T."/>
            <person name="Hug L.A."/>
            <person name="Thomas B.C."/>
            <person name="Sharon I."/>
            <person name="Castelle C.J."/>
            <person name="Singh A."/>
            <person name="Wilkins M.J."/>
            <person name="Williams K.H."/>
            <person name="Banfield J.F."/>
        </authorList>
    </citation>
    <scope>NUCLEOTIDE SEQUENCE [LARGE SCALE GENOMIC DNA]</scope>
</reference>
<dbReference type="GO" id="GO:0006400">
    <property type="term" value="P:tRNA modification"/>
    <property type="evidence" value="ECO:0007669"/>
    <property type="project" value="TreeGrafter"/>
</dbReference>
<feature type="region of interest" description="Interaction with substrate tRNA" evidence="10">
    <location>
        <begin position="39"/>
        <end position="42"/>
    </location>
</feature>
<feature type="site" description="Interaction with substrate tRNA" evidence="10">
    <location>
        <position position="144"/>
    </location>
</feature>
<comment type="caution">
    <text evidence="14">The sequence shown here is derived from an EMBL/GenBank/DDBJ whole genome shotgun (WGS) entry which is preliminary data.</text>
</comment>
<evidence type="ECO:0000256" key="10">
    <source>
        <dbReference type="HAMAP-Rule" id="MF_00185"/>
    </source>
</evidence>
<dbReference type="InterPro" id="IPR039657">
    <property type="entry name" value="Dimethylallyltransferase"/>
</dbReference>
<dbReference type="InterPro" id="IPR018022">
    <property type="entry name" value="IPT"/>
</dbReference>
<dbReference type="GO" id="GO:0052381">
    <property type="term" value="F:tRNA dimethylallyltransferase activity"/>
    <property type="evidence" value="ECO:0007669"/>
    <property type="project" value="UniProtKB-UniRule"/>
</dbReference>
<evidence type="ECO:0000256" key="7">
    <source>
        <dbReference type="ARBA" id="ARBA00022840"/>
    </source>
</evidence>
<dbReference type="Gene3D" id="1.10.20.140">
    <property type="match status" value="1"/>
</dbReference>
<comment type="caution">
    <text evidence="10">Lacks conserved residue(s) required for the propagation of feature annotation.</text>
</comment>
<keyword evidence="8 10" id="KW-0460">Magnesium</keyword>
<dbReference type="NCBIfam" id="TIGR00174">
    <property type="entry name" value="miaA"/>
    <property type="match status" value="1"/>
</dbReference>
<dbReference type="Gene3D" id="3.40.50.300">
    <property type="entry name" value="P-loop containing nucleotide triphosphate hydrolases"/>
    <property type="match status" value="1"/>
</dbReference>
<dbReference type="PANTHER" id="PTHR11088:SF60">
    <property type="entry name" value="TRNA DIMETHYLALLYLTRANSFERASE"/>
    <property type="match status" value="1"/>
</dbReference>
<comment type="similarity">
    <text evidence="3 10 13">Belongs to the IPP transferase family.</text>
</comment>
<keyword evidence="4 10" id="KW-0808">Transferase</keyword>
<dbReference type="EC" id="2.5.1.75" evidence="10"/>
<dbReference type="HAMAP" id="MF_00185">
    <property type="entry name" value="IPP_trans"/>
    <property type="match status" value="1"/>
</dbReference>
<comment type="subunit">
    <text evidence="10">Monomer.</text>
</comment>
<sequence>MTLINNTRLVVILGPTSTGKTDLALNLAKKFNGELLSCDSRQVYRGLDIGTGKYPNLNIKYQISNIKKRKAHWEIEGVKISMYDVADPKKQYTVYDFIKDATPIIDDILKRGKLPIIVGGTGLYLKALLEGIPNLGIPVSEKLRMQLQKLSKDELQGKLQQIAPDRWERMNYSDRQNPRRLIRAIEIVIQLTVNKLRTQDDKGRSQNDTYVLKIGLTAPRDILYQRIDKRVIIRVNQGMIDEAQQLHKRGLSLKRMRQLGLEYGVLADFLEGKIKSKEELIKVLQGKIHGFARRQLTWFKKEKNVSWVDTEGRNYFQKVENLICKWYDNPINVA</sequence>
<evidence type="ECO:0000256" key="5">
    <source>
        <dbReference type="ARBA" id="ARBA00022694"/>
    </source>
</evidence>
<dbReference type="GO" id="GO:0005524">
    <property type="term" value="F:ATP binding"/>
    <property type="evidence" value="ECO:0007669"/>
    <property type="project" value="UniProtKB-UniRule"/>
</dbReference>
<evidence type="ECO:0000256" key="9">
    <source>
        <dbReference type="ARBA" id="ARBA00049563"/>
    </source>
</evidence>
<gene>
    <name evidence="10" type="primary">miaA</name>
    <name evidence="14" type="ORF">UT77_C0004G0149</name>
</gene>
<dbReference type="PATRIC" id="fig|1618431.3.peg.717"/>
<proteinExistence type="inferred from homology"/>
<evidence type="ECO:0000256" key="4">
    <source>
        <dbReference type="ARBA" id="ARBA00022679"/>
    </source>
</evidence>
<dbReference type="SUPFAM" id="SSF52540">
    <property type="entry name" value="P-loop containing nucleoside triphosphate hydrolases"/>
    <property type="match status" value="2"/>
</dbReference>
<accession>A0A0G0T4Z4</accession>
<keyword evidence="5 10" id="KW-0819">tRNA processing</keyword>
<keyword evidence="6 10" id="KW-0547">Nucleotide-binding</keyword>
<dbReference type="Proteomes" id="UP000034881">
    <property type="component" value="Unassembled WGS sequence"/>
</dbReference>
<dbReference type="AlphaFoldDB" id="A0A0G0T4Z4"/>
<dbReference type="InterPro" id="IPR027417">
    <property type="entry name" value="P-loop_NTPase"/>
</dbReference>
<comment type="cofactor">
    <cofactor evidence="1 10">
        <name>Mg(2+)</name>
        <dbReference type="ChEBI" id="CHEBI:18420"/>
    </cofactor>
</comment>
<feature type="binding site" evidence="10">
    <location>
        <begin position="16"/>
        <end position="21"/>
    </location>
    <ligand>
        <name>substrate</name>
    </ligand>
</feature>